<reference evidence="2 3" key="1">
    <citation type="journal article" date="2019" name="Sci. Rep.">
        <title>Orb-weaving spider Araneus ventricosus genome elucidates the spidroin gene catalogue.</title>
        <authorList>
            <person name="Kono N."/>
            <person name="Nakamura H."/>
            <person name="Ohtoshi R."/>
            <person name="Moran D.A.P."/>
            <person name="Shinohara A."/>
            <person name="Yoshida Y."/>
            <person name="Fujiwara M."/>
            <person name="Mori M."/>
            <person name="Tomita M."/>
            <person name="Arakawa K."/>
        </authorList>
    </citation>
    <scope>NUCLEOTIDE SEQUENCE [LARGE SCALE GENOMIC DNA]</scope>
</reference>
<dbReference type="PANTHER" id="PTHR11475:SF86">
    <property type="entry name" value="PEROXIDASE"/>
    <property type="match status" value="1"/>
</dbReference>
<protein>
    <submittedName>
        <fullName evidence="2">Peroxidase</fullName>
    </submittedName>
</protein>
<dbReference type="OrthoDB" id="823504at2759"/>
<keyword evidence="1 2" id="KW-0575">Peroxidase</keyword>
<accession>A0A4Y2JXF6</accession>
<dbReference type="InterPro" id="IPR037120">
    <property type="entry name" value="Haem_peroxidase_sf_animal"/>
</dbReference>
<keyword evidence="3" id="KW-1185">Reference proteome</keyword>
<organism evidence="2 3">
    <name type="scientific">Araneus ventricosus</name>
    <name type="common">Orbweaver spider</name>
    <name type="synonym">Epeira ventricosa</name>
    <dbReference type="NCBI Taxonomy" id="182803"/>
    <lineage>
        <taxon>Eukaryota</taxon>
        <taxon>Metazoa</taxon>
        <taxon>Ecdysozoa</taxon>
        <taxon>Arthropoda</taxon>
        <taxon>Chelicerata</taxon>
        <taxon>Arachnida</taxon>
        <taxon>Araneae</taxon>
        <taxon>Araneomorphae</taxon>
        <taxon>Entelegynae</taxon>
        <taxon>Araneoidea</taxon>
        <taxon>Araneidae</taxon>
        <taxon>Araneus</taxon>
    </lineage>
</organism>
<dbReference type="GO" id="GO:0006979">
    <property type="term" value="P:response to oxidative stress"/>
    <property type="evidence" value="ECO:0007669"/>
    <property type="project" value="InterPro"/>
</dbReference>
<evidence type="ECO:0000313" key="2">
    <source>
        <dbReference type="EMBL" id="GBM95063.1"/>
    </source>
</evidence>
<dbReference type="InterPro" id="IPR019791">
    <property type="entry name" value="Haem_peroxidase_animal"/>
</dbReference>
<name>A0A4Y2JXF6_ARAVE</name>
<dbReference type="Pfam" id="PF03098">
    <property type="entry name" value="An_peroxidase"/>
    <property type="match status" value="1"/>
</dbReference>
<dbReference type="Gene3D" id="1.10.640.10">
    <property type="entry name" value="Haem peroxidase domain superfamily, animal type"/>
    <property type="match status" value="1"/>
</dbReference>
<dbReference type="SUPFAM" id="SSF48113">
    <property type="entry name" value="Heme-dependent peroxidases"/>
    <property type="match status" value="1"/>
</dbReference>
<proteinExistence type="predicted"/>
<dbReference type="GO" id="GO:0004601">
    <property type="term" value="F:peroxidase activity"/>
    <property type="evidence" value="ECO:0007669"/>
    <property type="project" value="UniProtKB-KW"/>
</dbReference>
<dbReference type="Proteomes" id="UP000499080">
    <property type="component" value="Unassembled WGS sequence"/>
</dbReference>
<keyword evidence="1 2" id="KW-0560">Oxidoreductase</keyword>
<evidence type="ECO:0000313" key="3">
    <source>
        <dbReference type="Proteomes" id="UP000499080"/>
    </source>
</evidence>
<dbReference type="PANTHER" id="PTHR11475">
    <property type="entry name" value="OXIDASE/PEROXIDASE"/>
    <property type="match status" value="1"/>
</dbReference>
<gene>
    <name evidence="2" type="primary">Pxd_2</name>
    <name evidence="2" type="ORF">AVEN_190462_1</name>
</gene>
<dbReference type="PROSITE" id="PS50292">
    <property type="entry name" value="PEROXIDASE_3"/>
    <property type="match status" value="1"/>
</dbReference>
<evidence type="ECO:0000256" key="1">
    <source>
        <dbReference type="ARBA" id="ARBA00022559"/>
    </source>
</evidence>
<dbReference type="EMBL" id="BGPR01004024">
    <property type="protein sequence ID" value="GBM95063.1"/>
    <property type="molecule type" value="Genomic_DNA"/>
</dbReference>
<sequence length="137" mass="15603">MSRKNIMLLENMYNDVKDVDMLIGMLMEYHYPGSLLGPSATCVNIIQFYSLQKGDRFYFDHEGPGSSFTPEQRSALKQCSIARILCDNTKIAHITRKPFLRPSYNNPDIPCKEIPKIDLTPWKECVSEANIPTGCLL</sequence>
<dbReference type="AlphaFoldDB" id="A0A4Y2JXF6"/>
<dbReference type="GO" id="GO:0020037">
    <property type="term" value="F:heme binding"/>
    <property type="evidence" value="ECO:0007669"/>
    <property type="project" value="InterPro"/>
</dbReference>
<comment type="caution">
    <text evidence="2">The sequence shown here is derived from an EMBL/GenBank/DDBJ whole genome shotgun (WGS) entry which is preliminary data.</text>
</comment>
<dbReference type="InterPro" id="IPR010255">
    <property type="entry name" value="Haem_peroxidase_sf"/>
</dbReference>